<protein>
    <submittedName>
        <fullName evidence="1">(Mediterranean fruit fly) hypothetical protein</fullName>
    </submittedName>
</protein>
<reference evidence="1" key="1">
    <citation type="submission" date="2020-11" db="EMBL/GenBank/DDBJ databases">
        <authorList>
            <person name="Whitehead M."/>
        </authorList>
    </citation>
    <scope>NUCLEOTIDE SEQUENCE</scope>
    <source>
        <strain evidence="1">EGII</strain>
    </source>
</reference>
<gene>
    <name evidence="1" type="ORF">CCAP1982_LOCUS20444</name>
</gene>
<proteinExistence type="predicted"/>
<evidence type="ECO:0000313" key="1">
    <source>
        <dbReference type="EMBL" id="CAD7012350.1"/>
    </source>
</evidence>
<sequence>MSAVEKKPTKRNAGQMLARPLMNASETTNNINKQQKIGNSTLPLTHSGWQLTPPALRDNSCGCGCSSASALLVTYIQKQHEVTVIPARAPAIATTTAIVAAAEVADCGGE</sequence>
<dbReference type="Proteomes" id="UP000606786">
    <property type="component" value="Unassembled WGS sequence"/>
</dbReference>
<name>A0A811VAJ6_CERCA</name>
<dbReference type="EMBL" id="CAJHJT010000056">
    <property type="protein sequence ID" value="CAD7012350.1"/>
    <property type="molecule type" value="Genomic_DNA"/>
</dbReference>
<organism evidence="1 2">
    <name type="scientific">Ceratitis capitata</name>
    <name type="common">Mediterranean fruit fly</name>
    <name type="synonym">Tephritis capitata</name>
    <dbReference type="NCBI Taxonomy" id="7213"/>
    <lineage>
        <taxon>Eukaryota</taxon>
        <taxon>Metazoa</taxon>
        <taxon>Ecdysozoa</taxon>
        <taxon>Arthropoda</taxon>
        <taxon>Hexapoda</taxon>
        <taxon>Insecta</taxon>
        <taxon>Pterygota</taxon>
        <taxon>Neoptera</taxon>
        <taxon>Endopterygota</taxon>
        <taxon>Diptera</taxon>
        <taxon>Brachycera</taxon>
        <taxon>Muscomorpha</taxon>
        <taxon>Tephritoidea</taxon>
        <taxon>Tephritidae</taxon>
        <taxon>Ceratitis</taxon>
        <taxon>Ceratitis</taxon>
    </lineage>
</organism>
<evidence type="ECO:0000313" key="2">
    <source>
        <dbReference type="Proteomes" id="UP000606786"/>
    </source>
</evidence>
<keyword evidence="2" id="KW-1185">Reference proteome</keyword>
<dbReference type="AlphaFoldDB" id="A0A811VAJ6"/>
<comment type="caution">
    <text evidence="1">The sequence shown here is derived from an EMBL/GenBank/DDBJ whole genome shotgun (WGS) entry which is preliminary data.</text>
</comment>
<accession>A0A811VAJ6</accession>